<comment type="similarity">
    <text evidence="1">Belongs to the SfsA family.</text>
</comment>
<dbReference type="Gene3D" id="2.40.50.580">
    <property type="match status" value="1"/>
</dbReference>
<name>A0A285N1G9_9AQUI</name>
<dbReference type="PANTHER" id="PTHR30545">
    <property type="entry name" value="SUGAR FERMENTATION STIMULATION PROTEIN A"/>
    <property type="match status" value="1"/>
</dbReference>
<dbReference type="Proteomes" id="UP000219036">
    <property type="component" value="Unassembled WGS sequence"/>
</dbReference>
<dbReference type="Pfam" id="PF17746">
    <property type="entry name" value="SfsA_N"/>
    <property type="match status" value="1"/>
</dbReference>
<dbReference type="PANTHER" id="PTHR30545:SF2">
    <property type="entry name" value="SUGAR FERMENTATION STIMULATION PROTEIN A"/>
    <property type="match status" value="1"/>
</dbReference>
<gene>
    <name evidence="1" type="primary">sfsA</name>
    <name evidence="4" type="ORF">SAMN06265182_0349</name>
</gene>
<evidence type="ECO:0000313" key="5">
    <source>
        <dbReference type="Proteomes" id="UP000219036"/>
    </source>
</evidence>
<dbReference type="NCBIfam" id="TIGR00230">
    <property type="entry name" value="sfsA"/>
    <property type="match status" value="1"/>
</dbReference>
<dbReference type="EMBL" id="OBEI01000001">
    <property type="protein sequence ID" value="SNZ03314.1"/>
    <property type="molecule type" value="Genomic_DNA"/>
</dbReference>
<dbReference type="CDD" id="cd22357">
    <property type="entry name" value="SfsA-like"/>
    <property type="match status" value="1"/>
</dbReference>
<keyword evidence="5" id="KW-1185">Reference proteome</keyword>
<dbReference type="GO" id="GO:0003677">
    <property type="term" value="F:DNA binding"/>
    <property type="evidence" value="ECO:0007669"/>
    <property type="project" value="InterPro"/>
</dbReference>
<dbReference type="Pfam" id="PF03749">
    <property type="entry name" value="SfsA"/>
    <property type="match status" value="1"/>
</dbReference>
<organism evidence="4 5">
    <name type="scientific">Persephonella hydrogeniphila</name>
    <dbReference type="NCBI Taxonomy" id="198703"/>
    <lineage>
        <taxon>Bacteria</taxon>
        <taxon>Pseudomonadati</taxon>
        <taxon>Aquificota</taxon>
        <taxon>Aquificia</taxon>
        <taxon>Aquificales</taxon>
        <taxon>Hydrogenothermaceae</taxon>
        <taxon>Persephonella</taxon>
    </lineage>
</organism>
<reference evidence="5" key="1">
    <citation type="submission" date="2017-09" db="EMBL/GenBank/DDBJ databases">
        <authorList>
            <person name="Varghese N."/>
            <person name="Submissions S."/>
        </authorList>
    </citation>
    <scope>NUCLEOTIDE SEQUENCE [LARGE SCALE GENOMIC DNA]</scope>
    <source>
        <strain evidence="5">DSM 15103</strain>
    </source>
</reference>
<dbReference type="InterPro" id="IPR041465">
    <property type="entry name" value="SfsA_N"/>
</dbReference>
<dbReference type="Gene3D" id="3.40.1350.60">
    <property type="match status" value="1"/>
</dbReference>
<accession>A0A285N1G9</accession>
<dbReference type="OrthoDB" id="9802365at2"/>
<dbReference type="AlphaFoldDB" id="A0A285N1G9"/>
<evidence type="ECO:0000256" key="1">
    <source>
        <dbReference type="HAMAP-Rule" id="MF_00095"/>
    </source>
</evidence>
<proteinExistence type="inferred from homology"/>
<feature type="domain" description="SfsA N-terminal OB" evidence="3">
    <location>
        <begin position="18"/>
        <end position="81"/>
    </location>
</feature>
<dbReference type="RefSeq" id="WP_096999539.1">
    <property type="nucleotide sequence ID" value="NZ_OBEI01000001.1"/>
</dbReference>
<evidence type="ECO:0000259" key="3">
    <source>
        <dbReference type="Pfam" id="PF17746"/>
    </source>
</evidence>
<evidence type="ECO:0000313" key="4">
    <source>
        <dbReference type="EMBL" id="SNZ03314.1"/>
    </source>
</evidence>
<protein>
    <recommendedName>
        <fullName evidence="1">Sugar fermentation stimulation protein homolog</fullName>
    </recommendedName>
</protein>
<feature type="domain" description="Sugar fermentation stimulation protein C-terminal" evidence="2">
    <location>
        <begin position="86"/>
        <end position="214"/>
    </location>
</feature>
<evidence type="ECO:0000259" key="2">
    <source>
        <dbReference type="Pfam" id="PF03749"/>
    </source>
</evidence>
<sequence length="228" mass="26445">MVLFDLKKLGKIEEAEFVERKNRFVGLCQINNQIRTCHIADSGRLKEILTEGRKLLVVKNSEKLKTDYRVLAARMEDGWVLLNTSFHSKIGKKAIENGVLGFKPEKIKTEVQFRKSRIDYLINDKIFVELKGSNLLSGKKCLFPDAPTERGKRHLEELMQAVKQGYRAVILIMVLRKCRCFETNRKLDPRFSETFEKALQEGVQFVGFRVKIDENLNVVLKEKINLCR</sequence>
<dbReference type="InterPro" id="IPR040452">
    <property type="entry name" value="SfsA_C"/>
</dbReference>
<dbReference type="InterPro" id="IPR005224">
    <property type="entry name" value="SfsA"/>
</dbReference>
<dbReference type="HAMAP" id="MF_00095">
    <property type="entry name" value="SfsA"/>
    <property type="match status" value="1"/>
</dbReference>